<evidence type="ECO:0000313" key="1">
    <source>
        <dbReference type="EMBL" id="KIK02255.1"/>
    </source>
</evidence>
<keyword evidence="2" id="KW-1185">Reference proteome</keyword>
<reference evidence="1 2" key="1">
    <citation type="submission" date="2014-04" db="EMBL/GenBank/DDBJ databases">
        <authorList>
            <consortium name="DOE Joint Genome Institute"/>
            <person name="Kuo A."/>
            <person name="Kohler A."/>
            <person name="Nagy L.G."/>
            <person name="Floudas D."/>
            <person name="Copeland A."/>
            <person name="Barry K.W."/>
            <person name="Cichocki N."/>
            <person name="Veneault-Fourrey C."/>
            <person name="LaButti K."/>
            <person name="Lindquist E.A."/>
            <person name="Lipzen A."/>
            <person name="Lundell T."/>
            <person name="Morin E."/>
            <person name="Murat C."/>
            <person name="Sun H."/>
            <person name="Tunlid A."/>
            <person name="Henrissat B."/>
            <person name="Grigoriev I.V."/>
            <person name="Hibbett D.S."/>
            <person name="Martin F."/>
            <person name="Nordberg H.P."/>
            <person name="Cantor M.N."/>
            <person name="Hua S.X."/>
        </authorList>
    </citation>
    <scope>NUCLEOTIDE SEQUENCE [LARGE SCALE GENOMIC DNA]</scope>
    <source>
        <strain evidence="1 2">LaAM-08-1</strain>
    </source>
</reference>
<dbReference type="Proteomes" id="UP000054477">
    <property type="component" value="Unassembled WGS sequence"/>
</dbReference>
<evidence type="ECO:0000313" key="2">
    <source>
        <dbReference type="Proteomes" id="UP000054477"/>
    </source>
</evidence>
<dbReference type="HOGENOM" id="CLU_3106769_0_0_1"/>
<proteinExistence type="predicted"/>
<organism evidence="1 2">
    <name type="scientific">Laccaria amethystina LaAM-08-1</name>
    <dbReference type="NCBI Taxonomy" id="1095629"/>
    <lineage>
        <taxon>Eukaryota</taxon>
        <taxon>Fungi</taxon>
        <taxon>Dikarya</taxon>
        <taxon>Basidiomycota</taxon>
        <taxon>Agaricomycotina</taxon>
        <taxon>Agaricomycetes</taxon>
        <taxon>Agaricomycetidae</taxon>
        <taxon>Agaricales</taxon>
        <taxon>Agaricineae</taxon>
        <taxon>Hydnangiaceae</taxon>
        <taxon>Laccaria</taxon>
    </lineage>
</organism>
<accession>A0A0C9WTC1</accession>
<protein>
    <submittedName>
        <fullName evidence="1">Uncharacterized protein</fullName>
    </submittedName>
</protein>
<dbReference type="EMBL" id="KN838595">
    <property type="protein sequence ID" value="KIK02255.1"/>
    <property type="molecule type" value="Genomic_DNA"/>
</dbReference>
<sequence length="51" mass="5808">MFTSLSDIPSVILVPHELSAITLLSRTIYWAIKVLFSELKGPFEFFIQPNP</sequence>
<name>A0A0C9WTC1_9AGAR</name>
<gene>
    <name evidence="1" type="ORF">K443DRAFT_536869</name>
</gene>
<dbReference type="AlphaFoldDB" id="A0A0C9WTC1"/>
<reference evidence="2" key="2">
    <citation type="submission" date="2015-01" db="EMBL/GenBank/DDBJ databases">
        <title>Evolutionary Origins and Diversification of the Mycorrhizal Mutualists.</title>
        <authorList>
            <consortium name="DOE Joint Genome Institute"/>
            <consortium name="Mycorrhizal Genomics Consortium"/>
            <person name="Kohler A."/>
            <person name="Kuo A."/>
            <person name="Nagy L.G."/>
            <person name="Floudas D."/>
            <person name="Copeland A."/>
            <person name="Barry K.W."/>
            <person name="Cichocki N."/>
            <person name="Veneault-Fourrey C."/>
            <person name="LaButti K."/>
            <person name="Lindquist E.A."/>
            <person name="Lipzen A."/>
            <person name="Lundell T."/>
            <person name="Morin E."/>
            <person name="Murat C."/>
            <person name="Riley R."/>
            <person name="Ohm R."/>
            <person name="Sun H."/>
            <person name="Tunlid A."/>
            <person name="Henrissat B."/>
            <person name="Grigoriev I.V."/>
            <person name="Hibbett D.S."/>
            <person name="Martin F."/>
        </authorList>
    </citation>
    <scope>NUCLEOTIDE SEQUENCE [LARGE SCALE GENOMIC DNA]</scope>
    <source>
        <strain evidence="2">LaAM-08-1</strain>
    </source>
</reference>